<comment type="caution">
    <text evidence="2">The sequence shown here is derived from an EMBL/GenBank/DDBJ whole genome shotgun (WGS) entry which is preliminary data.</text>
</comment>
<proteinExistence type="predicted"/>
<feature type="region of interest" description="Disordered" evidence="1">
    <location>
        <begin position="1"/>
        <end position="37"/>
    </location>
</feature>
<accession>A0ABP9Z5M5</accession>
<reference evidence="2 3" key="1">
    <citation type="submission" date="2024-04" db="EMBL/GenBank/DDBJ databases">
        <title>genome sequences of Mucor flavus KT1a and Helicostylum pulchrum KT1b strains isolated from the surface of a dry-aged beef.</title>
        <authorList>
            <person name="Toyotome T."/>
            <person name="Hosono M."/>
            <person name="Torimaru M."/>
            <person name="Fukuda K."/>
            <person name="Mikami N."/>
        </authorList>
    </citation>
    <scope>NUCLEOTIDE SEQUENCE [LARGE SCALE GENOMIC DNA]</scope>
    <source>
        <strain evidence="2 3">KT1a</strain>
    </source>
</reference>
<protein>
    <submittedName>
        <fullName evidence="2">Uncharacterized protein</fullName>
    </submittedName>
</protein>
<gene>
    <name evidence="2" type="ORF">MFLAVUS_007860</name>
</gene>
<organism evidence="2 3">
    <name type="scientific">Mucor flavus</name>
    <dbReference type="NCBI Taxonomy" id="439312"/>
    <lineage>
        <taxon>Eukaryota</taxon>
        <taxon>Fungi</taxon>
        <taxon>Fungi incertae sedis</taxon>
        <taxon>Mucoromycota</taxon>
        <taxon>Mucoromycotina</taxon>
        <taxon>Mucoromycetes</taxon>
        <taxon>Mucorales</taxon>
        <taxon>Mucorineae</taxon>
        <taxon>Mucoraceae</taxon>
        <taxon>Mucor</taxon>
    </lineage>
</organism>
<evidence type="ECO:0000313" key="3">
    <source>
        <dbReference type="Proteomes" id="UP001473302"/>
    </source>
</evidence>
<evidence type="ECO:0000313" key="2">
    <source>
        <dbReference type="EMBL" id="GAA5814366.1"/>
    </source>
</evidence>
<evidence type="ECO:0000256" key="1">
    <source>
        <dbReference type="SAM" id="MobiDB-lite"/>
    </source>
</evidence>
<keyword evidence="3" id="KW-1185">Reference proteome</keyword>
<feature type="compositionally biased region" description="Basic and acidic residues" evidence="1">
    <location>
        <begin position="8"/>
        <end position="23"/>
    </location>
</feature>
<dbReference type="Proteomes" id="UP001473302">
    <property type="component" value="Unassembled WGS sequence"/>
</dbReference>
<name>A0ABP9Z5M5_9FUNG</name>
<sequence length="448" mass="51669">MPLGNIYFDDKTNEDSNKKRNIDNADNMSTGHLKKKGKHNDEISDLWRMKRTLKNFTLTGFPENHGVIRCGRGVSPKPNLDDEIYNRHIKLHVNKEYMIPDFTKDYINSVIDSSDLAEFKIFFGKTPNTDQDDNEVTFDFLVEVFRACYDIYSTKQNLEKDESTFNGILVYPFLKAIARAVKNIKSCGTEFRVGETPLDAMTKQLNDTDESRFYFADGVIAMYEMEELEILLLETSSCYDHHKGLFGSLSMIKTIADEFYLGSIETFSKIKILFVQAAGKTLYIWSLRFVLEGPAYELWFEGSLDVNPKFENKVVELPKVVQFYWLLKHFVTYAQFRNELPNTFCALCLKVLCPEEVRFRPTPDDVTQLPIMQWHCTPTFDTTGDQVAVCALHAQNLRLQAPHYPGPSADDFLRALQFTYRERGALSPIKIMSQITRGFGRNRSYCVM</sequence>
<dbReference type="EMBL" id="BAABUK010000020">
    <property type="protein sequence ID" value="GAA5814366.1"/>
    <property type="molecule type" value="Genomic_DNA"/>
</dbReference>